<feature type="binding site" evidence="6">
    <location>
        <begin position="14"/>
        <end position="16"/>
    </location>
    <ligand>
        <name>NAD(+)</name>
        <dbReference type="ChEBI" id="CHEBI:57540"/>
    </ligand>
</feature>
<evidence type="ECO:0000313" key="9">
    <source>
        <dbReference type="Proteomes" id="UP000095485"/>
    </source>
</evidence>
<dbReference type="RefSeq" id="WP_025577469.1">
    <property type="nucleotide sequence ID" value="NZ_CZAY01000009.1"/>
</dbReference>
<sequence length="198" mass="22667">MGLKDAKEGKLLYHLTELKNLESIIDFGLVPRKILRENTVTFGDVADPEIIRKRESLGLDGYIPFHFHPYSAFDVAVKKTHAGEEMIYICITRNLARRNNFSILPKHPLALEGCQLYDYDEGFEMINWDILTSVGQNDVEARNIKMAECLSPLVIPVDAFQCIYVSSEETKNRVTNLLKQKGVIFPPPFITVMSQWFE</sequence>
<evidence type="ECO:0000256" key="5">
    <source>
        <dbReference type="ARBA" id="ARBA00023125"/>
    </source>
</evidence>
<feature type="active site" evidence="6">
    <location>
        <position position="148"/>
    </location>
</feature>
<accession>A0A174PCK5</accession>
<comment type="catalytic activity">
    <reaction evidence="6">
        <text>a thymidine in DNA + NAD(+) = an N-(ADP-alpha-D-ribosyl)-thymidine in DNA + nicotinamide + H(+)</text>
        <dbReference type="Rhea" id="RHEA:71651"/>
        <dbReference type="Rhea" id="RHEA-COMP:13556"/>
        <dbReference type="Rhea" id="RHEA-COMP:18051"/>
        <dbReference type="ChEBI" id="CHEBI:15378"/>
        <dbReference type="ChEBI" id="CHEBI:17154"/>
        <dbReference type="ChEBI" id="CHEBI:57540"/>
        <dbReference type="ChEBI" id="CHEBI:137386"/>
        <dbReference type="ChEBI" id="CHEBI:191199"/>
    </reaction>
</comment>
<evidence type="ECO:0000313" key="8">
    <source>
        <dbReference type="EMBL" id="CUP57211.1"/>
    </source>
</evidence>
<evidence type="ECO:0000259" key="7">
    <source>
        <dbReference type="PROSITE" id="PS52018"/>
    </source>
</evidence>
<protein>
    <recommendedName>
        <fullName evidence="7">DarT domain-containing protein</fullName>
    </recommendedName>
</protein>
<feature type="domain" description="DarT" evidence="7">
    <location>
        <begin position="10"/>
        <end position="198"/>
    </location>
</feature>
<dbReference type="Proteomes" id="UP000095485">
    <property type="component" value="Unassembled WGS sequence"/>
</dbReference>
<feature type="active site" description="Proton acceptor" evidence="6">
    <location>
        <position position="54"/>
    </location>
</feature>
<dbReference type="EMBL" id="CZAY01000009">
    <property type="protein sequence ID" value="CUP57211.1"/>
    <property type="molecule type" value="Genomic_DNA"/>
</dbReference>
<organism evidence="8 9">
    <name type="scientific">Dorea longicatena</name>
    <dbReference type="NCBI Taxonomy" id="88431"/>
    <lineage>
        <taxon>Bacteria</taxon>
        <taxon>Bacillati</taxon>
        <taxon>Bacillota</taxon>
        <taxon>Clostridia</taxon>
        <taxon>Lachnospirales</taxon>
        <taxon>Lachnospiraceae</taxon>
        <taxon>Dorea</taxon>
    </lineage>
</organism>
<dbReference type="Pfam" id="PF14487">
    <property type="entry name" value="DarT"/>
    <property type="match status" value="1"/>
</dbReference>
<dbReference type="GO" id="GO:0003677">
    <property type="term" value="F:DNA binding"/>
    <property type="evidence" value="ECO:0007669"/>
    <property type="project" value="UniProtKB-UniRule"/>
</dbReference>
<dbReference type="InterPro" id="IPR029494">
    <property type="entry name" value="DarT"/>
</dbReference>
<comment type="similarity">
    <text evidence="6">Belongs to the DarT ADP-ribosyltransferase family.</text>
</comment>
<dbReference type="GeneID" id="96228759"/>
<feature type="binding site" evidence="6">
    <location>
        <position position="54"/>
    </location>
    <ligand>
        <name>NAD(+)</name>
        <dbReference type="ChEBI" id="CHEBI:57540"/>
    </ligand>
</feature>
<dbReference type="GO" id="GO:0016779">
    <property type="term" value="F:nucleotidyltransferase activity"/>
    <property type="evidence" value="ECO:0007669"/>
    <property type="project" value="UniProtKB-UniRule"/>
</dbReference>
<comment type="caution">
    <text evidence="6">Lacks conserved residue(s) required for the propagation of feature annotation.</text>
</comment>
<dbReference type="OrthoDB" id="9813972at2"/>
<keyword evidence="2 6" id="KW-0328">Glycosyltransferase</keyword>
<keyword evidence="5 6" id="KW-0238">DNA-binding</keyword>
<keyword evidence="4 6" id="KW-0548">Nucleotidyltransferase</keyword>
<gene>
    <name evidence="8" type="ORF">ERS852526_01464</name>
</gene>
<keyword evidence="1 6" id="KW-1277">Toxin-antitoxin system</keyword>
<evidence type="ECO:0000256" key="6">
    <source>
        <dbReference type="PROSITE-ProRule" id="PRU01362"/>
    </source>
</evidence>
<evidence type="ECO:0000256" key="1">
    <source>
        <dbReference type="ARBA" id="ARBA00022649"/>
    </source>
</evidence>
<proteinExistence type="inferred from homology"/>
<name>A0A174PCK5_9FIRM</name>
<dbReference type="AlphaFoldDB" id="A0A174PCK5"/>
<dbReference type="PROSITE" id="PS52018">
    <property type="entry name" value="DART"/>
    <property type="match status" value="1"/>
</dbReference>
<evidence type="ECO:0000256" key="2">
    <source>
        <dbReference type="ARBA" id="ARBA00022676"/>
    </source>
</evidence>
<reference evidence="8 9" key="1">
    <citation type="submission" date="2015-09" db="EMBL/GenBank/DDBJ databases">
        <authorList>
            <consortium name="Pathogen Informatics"/>
        </authorList>
    </citation>
    <scope>NUCLEOTIDE SEQUENCE [LARGE SCALE GENOMIC DNA]</scope>
    <source>
        <strain evidence="8 9">2789STDY5834914</strain>
    </source>
</reference>
<evidence type="ECO:0000256" key="4">
    <source>
        <dbReference type="ARBA" id="ARBA00022695"/>
    </source>
</evidence>
<evidence type="ECO:0000256" key="3">
    <source>
        <dbReference type="ARBA" id="ARBA00022679"/>
    </source>
</evidence>
<dbReference type="GO" id="GO:0016757">
    <property type="term" value="F:glycosyltransferase activity"/>
    <property type="evidence" value="ECO:0007669"/>
    <property type="project" value="UniProtKB-UniRule"/>
</dbReference>
<keyword evidence="3 6" id="KW-0808">Transferase</keyword>